<dbReference type="InterPro" id="IPR026350">
    <property type="entry name" value="GxxExxY"/>
</dbReference>
<dbReference type="AlphaFoldDB" id="A0A0G1RGH4"/>
<protein>
    <recommendedName>
        <fullName evidence="3">GTP-binding signal recognition particle</fullName>
    </recommendedName>
</protein>
<evidence type="ECO:0000313" key="1">
    <source>
        <dbReference type="EMBL" id="KKU20040.1"/>
    </source>
</evidence>
<gene>
    <name evidence="1" type="ORF">UX31_C0045G0004</name>
</gene>
<dbReference type="EMBL" id="LCLS01000045">
    <property type="protein sequence ID" value="KKU20040.1"/>
    <property type="molecule type" value="Genomic_DNA"/>
</dbReference>
<evidence type="ECO:0000313" key="2">
    <source>
        <dbReference type="Proteomes" id="UP000034107"/>
    </source>
</evidence>
<reference evidence="1 2" key="1">
    <citation type="journal article" date="2015" name="Nature">
        <title>rRNA introns, odd ribosomes, and small enigmatic genomes across a large radiation of phyla.</title>
        <authorList>
            <person name="Brown C.T."/>
            <person name="Hug L.A."/>
            <person name="Thomas B.C."/>
            <person name="Sharon I."/>
            <person name="Castelle C.J."/>
            <person name="Singh A."/>
            <person name="Wilkins M.J."/>
            <person name="Williams K.H."/>
            <person name="Banfield J.F."/>
        </authorList>
    </citation>
    <scope>NUCLEOTIDE SEQUENCE [LARGE SCALE GENOMIC DNA]</scope>
</reference>
<dbReference type="Pfam" id="PF13366">
    <property type="entry name" value="PDDEXK_3"/>
    <property type="match status" value="1"/>
</dbReference>
<accession>A0A0G1RGH4</accession>
<name>A0A0G1RGH4_9BACT</name>
<proteinExistence type="predicted"/>
<dbReference type="Proteomes" id="UP000034107">
    <property type="component" value="Unassembled WGS sequence"/>
</dbReference>
<organism evidence="1 2">
    <name type="scientific">Candidatus Nomurabacteria bacterium GW2011_GWA1_46_11</name>
    <dbReference type="NCBI Taxonomy" id="1618732"/>
    <lineage>
        <taxon>Bacteria</taxon>
        <taxon>Candidatus Nomuraibacteriota</taxon>
    </lineage>
</organism>
<dbReference type="NCBIfam" id="TIGR04256">
    <property type="entry name" value="GxxExxY"/>
    <property type="match status" value="1"/>
</dbReference>
<sequence length="128" mass="15025">METNATNKIIFKELSYKVCGLCFEIHNLLGRFRNEKQYADALEKLFIENGLKYQREFAIPTSFIGEHKGRNRVDFLLEDVIVLDLKAKTLITKDDYFQMQRYLVSANKKLGIIVNFRQKYLSPKRVLG</sequence>
<comment type="caution">
    <text evidence="1">The sequence shown here is derived from an EMBL/GenBank/DDBJ whole genome shotgun (WGS) entry which is preliminary data.</text>
</comment>
<evidence type="ECO:0008006" key="3">
    <source>
        <dbReference type="Google" id="ProtNLM"/>
    </source>
</evidence>